<gene>
    <name evidence="2" type="ORF">C5Y98_02380</name>
</gene>
<accession>A0A2S8GCV5</accession>
<proteinExistence type="predicted"/>
<comment type="caution">
    <text evidence="2">The sequence shown here is derived from an EMBL/GenBank/DDBJ whole genome shotgun (WGS) entry which is preliminary data.</text>
</comment>
<feature type="compositionally biased region" description="Low complexity" evidence="1">
    <location>
        <begin position="221"/>
        <end position="241"/>
    </location>
</feature>
<name>A0A2S8GCV5_9BACT</name>
<protein>
    <recommendedName>
        <fullName evidence="4">SLA1 homology domain-containing protein</fullName>
    </recommendedName>
</protein>
<sequence length="365" mass="39369">MSNYRRSNFTVGMLAILATGLLVTSLPAQGALPYRYPISQPSHSWQGKGGSLAFSGRAIQRSGDFILFKTSKNLEITLPLKYLSQNDQDYLDHLAGNGPAPTETPIDTRPVPAGMTPVERPVEEPDDRVPPDDFFGPAPAGETLPEENPFGSMPADSAGGDPEHIYEQGAQVEVRDGGTWFAGKIVAVRPSNNTYFVSYAKSGTPSSRWLPATELRLPGGAEAPTTSEPMPEATPTSTTTTTKEVTVNSQSPVGYLVGPMKKGDKLTLSYISGKWKAWGRLASESPDSVEIGGGEKCRLAISEIQSDHQISKLTLVPAETNTRPFTWTAQQDHTNILLQINDNDGDFSGNPASDVKYSLTIEKSR</sequence>
<feature type="compositionally biased region" description="Basic and acidic residues" evidence="1">
    <location>
        <begin position="120"/>
        <end position="131"/>
    </location>
</feature>
<evidence type="ECO:0000256" key="1">
    <source>
        <dbReference type="SAM" id="MobiDB-lite"/>
    </source>
</evidence>
<evidence type="ECO:0008006" key="4">
    <source>
        <dbReference type="Google" id="ProtNLM"/>
    </source>
</evidence>
<dbReference type="EMBL" id="PUIB01000004">
    <property type="protein sequence ID" value="PQO41904.1"/>
    <property type="molecule type" value="Genomic_DNA"/>
</dbReference>
<dbReference type="Proteomes" id="UP000239388">
    <property type="component" value="Unassembled WGS sequence"/>
</dbReference>
<dbReference type="RefSeq" id="WP_105351269.1">
    <property type="nucleotide sequence ID" value="NZ_PUIB01000004.1"/>
</dbReference>
<dbReference type="OrthoDB" id="274769at2"/>
<feature type="region of interest" description="Disordered" evidence="1">
    <location>
        <begin position="217"/>
        <end position="241"/>
    </location>
</feature>
<reference evidence="2 3" key="1">
    <citation type="submission" date="2018-02" db="EMBL/GenBank/DDBJ databases">
        <title>Comparative genomes isolates from brazilian mangrove.</title>
        <authorList>
            <person name="Araujo J.E."/>
            <person name="Taketani R.G."/>
            <person name="Silva M.C.P."/>
            <person name="Loureco M.V."/>
            <person name="Andreote F.D."/>
        </authorList>
    </citation>
    <scope>NUCLEOTIDE SEQUENCE [LARGE SCALE GENOMIC DNA]</scope>
    <source>
        <strain evidence="2 3">NAP PRIS-MGV</strain>
    </source>
</reference>
<evidence type="ECO:0000313" key="2">
    <source>
        <dbReference type="EMBL" id="PQO41904.1"/>
    </source>
</evidence>
<dbReference type="AlphaFoldDB" id="A0A2S8GCV5"/>
<evidence type="ECO:0000313" key="3">
    <source>
        <dbReference type="Proteomes" id="UP000239388"/>
    </source>
</evidence>
<feature type="region of interest" description="Disordered" evidence="1">
    <location>
        <begin position="120"/>
        <end position="163"/>
    </location>
</feature>
<organism evidence="2 3">
    <name type="scientific">Blastopirellula marina</name>
    <dbReference type="NCBI Taxonomy" id="124"/>
    <lineage>
        <taxon>Bacteria</taxon>
        <taxon>Pseudomonadati</taxon>
        <taxon>Planctomycetota</taxon>
        <taxon>Planctomycetia</taxon>
        <taxon>Pirellulales</taxon>
        <taxon>Pirellulaceae</taxon>
        <taxon>Blastopirellula</taxon>
    </lineage>
</organism>